<keyword evidence="6" id="KW-1185">Reference proteome</keyword>
<accession>A0A3L6S1L3</accession>
<dbReference type="OrthoDB" id="687178at2759"/>
<comment type="caution">
    <text evidence="5">The sequence shown here is derived from an EMBL/GenBank/DDBJ whole genome shotgun (WGS) entry which is preliminary data.</text>
</comment>
<gene>
    <name evidence="5" type="ORF">C2845_PM09G21720</name>
</gene>
<protein>
    <submittedName>
        <fullName evidence="5">Retrotransposon protein, putative, unclassified</fullName>
    </submittedName>
</protein>
<dbReference type="Proteomes" id="UP000275267">
    <property type="component" value="Unassembled WGS sequence"/>
</dbReference>
<dbReference type="AlphaFoldDB" id="A0A3L6S1L3"/>
<feature type="domain" description="Retrovirus-related Pol polyprotein from transposon TNT 1-94-like beta-barrel" evidence="4">
    <location>
        <begin position="382"/>
        <end position="455"/>
    </location>
</feature>
<feature type="domain" description="GAG-pre-integrase" evidence="3">
    <location>
        <begin position="506"/>
        <end position="551"/>
    </location>
</feature>
<dbReference type="Pfam" id="PF22936">
    <property type="entry name" value="Pol_BBD"/>
    <property type="match status" value="1"/>
</dbReference>
<proteinExistence type="predicted"/>
<name>A0A3L6S1L3_PANMI</name>
<feature type="compositionally biased region" description="Gly residues" evidence="1">
    <location>
        <begin position="269"/>
        <end position="299"/>
    </location>
</feature>
<dbReference type="Gene3D" id="4.10.60.10">
    <property type="entry name" value="Zinc finger, CCHC-type"/>
    <property type="match status" value="1"/>
</dbReference>
<evidence type="ECO:0000313" key="6">
    <source>
        <dbReference type="Proteomes" id="UP000275267"/>
    </source>
</evidence>
<sequence>MRSKMRCMIQELIWLGLIGAKANAGSTELKLELMPNDVKLESSKNYLSWSRRVRVLLGGKGVEHYLEETCVEPADKLSTEWRVWHATNSVIVAWLLASISPTVNKRVEAMRTASQIWRTLSNIYSRRWTVMMMMEIQGKADAVKQAERPVEQYASELEYLWEELNHYAPLQMETPRDAQAVHKWVEDRRVTHFLKNLDLEFESRRVAFYHQESLPTMDEAVSAMIDEESRLRVMGSGNPLKLAYVAIEDRECYNCGEKGHMSYNYPNPRGGGGRGGTRGGCGSTRGSYGGGRGSRGGGRGRGRDGPRTNVAATEETVTLTGEQVKQWEQWQKGKSLESSTNSSLDPVTSTSNNFGNFANYARMGEGTQAQALASSCRHHIDWIIDSGASNHVIGISNSFKTYNPYTHSESVQIVDGTSQLIHGEGSIECTPSLSLSSVLHVPSFPVNLLSVSSIIDQFKCIVTFDENSCIFQERGTGRRIGTGVRCNGLWFISHEESTLTAAGEGDVKEILLLHCRLGHVSFESLSRLYPIMFKGVDKGRLACDACELGKHTRSIYPSIGLRSCEPFILIHSDVWGPCSVTL</sequence>
<evidence type="ECO:0000256" key="1">
    <source>
        <dbReference type="SAM" id="MobiDB-lite"/>
    </source>
</evidence>
<dbReference type="PANTHER" id="PTHR47481">
    <property type="match status" value="1"/>
</dbReference>
<evidence type="ECO:0000259" key="4">
    <source>
        <dbReference type="Pfam" id="PF22936"/>
    </source>
</evidence>
<dbReference type="STRING" id="4540.A0A3L6S1L3"/>
<feature type="chain" id="PRO_5018173982" evidence="2">
    <location>
        <begin position="25"/>
        <end position="582"/>
    </location>
</feature>
<feature type="signal peptide" evidence="2">
    <location>
        <begin position="1"/>
        <end position="24"/>
    </location>
</feature>
<dbReference type="PANTHER" id="PTHR47481:SF27">
    <property type="entry name" value="CCHC-TYPE DOMAIN-CONTAINING PROTEIN"/>
    <property type="match status" value="1"/>
</dbReference>
<dbReference type="InterPro" id="IPR054722">
    <property type="entry name" value="PolX-like_BBD"/>
</dbReference>
<evidence type="ECO:0000259" key="3">
    <source>
        <dbReference type="Pfam" id="PF13976"/>
    </source>
</evidence>
<keyword evidence="2" id="KW-0732">Signal</keyword>
<evidence type="ECO:0000313" key="5">
    <source>
        <dbReference type="EMBL" id="RLN13121.1"/>
    </source>
</evidence>
<reference evidence="6" key="1">
    <citation type="journal article" date="2019" name="Nat. Commun.">
        <title>The genome of broomcorn millet.</title>
        <authorList>
            <person name="Zou C."/>
            <person name="Miki D."/>
            <person name="Li D."/>
            <person name="Tang Q."/>
            <person name="Xiao L."/>
            <person name="Rajput S."/>
            <person name="Deng P."/>
            <person name="Jia W."/>
            <person name="Huang R."/>
            <person name="Zhang M."/>
            <person name="Sun Y."/>
            <person name="Hu J."/>
            <person name="Fu X."/>
            <person name="Schnable P.S."/>
            <person name="Li F."/>
            <person name="Zhang H."/>
            <person name="Feng B."/>
            <person name="Zhu X."/>
            <person name="Liu R."/>
            <person name="Schnable J.C."/>
            <person name="Zhu J.-K."/>
            <person name="Zhang H."/>
        </authorList>
    </citation>
    <scope>NUCLEOTIDE SEQUENCE [LARGE SCALE GENOMIC DNA]</scope>
</reference>
<organism evidence="5 6">
    <name type="scientific">Panicum miliaceum</name>
    <name type="common">Proso millet</name>
    <name type="synonym">Broomcorn millet</name>
    <dbReference type="NCBI Taxonomy" id="4540"/>
    <lineage>
        <taxon>Eukaryota</taxon>
        <taxon>Viridiplantae</taxon>
        <taxon>Streptophyta</taxon>
        <taxon>Embryophyta</taxon>
        <taxon>Tracheophyta</taxon>
        <taxon>Spermatophyta</taxon>
        <taxon>Magnoliopsida</taxon>
        <taxon>Liliopsida</taxon>
        <taxon>Poales</taxon>
        <taxon>Poaceae</taxon>
        <taxon>PACMAD clade</taxon>
        <taxon>Panicoideae</taxon>
        <taxon>Panicodae</taxon>
        <taxon>Paniceae</taxon>
        <taxon>Panicinae</taxon>
        <taxon>Panicum</taxon>
        <taxon>Panicum sect. Panicum</taxon>
    </lineage>
</organism>
<feature type="region of interest" description="Disordered" evidence="1">
    <location>
        <begin position="266"/>
        <end position="309"/>
    </location>
</feature>
<dbReference type="EMBL" id="PQIB02000006">
    <property type="protein sequence ID" value="RLN13121.1"/>
    <property type="molecule type" value="Genomic_DNA"/>
</dbReference>
<dbReference type="InterPro" id="IPR025724">
    <property type="entry name" value="GAG-pre-integrase_dom"/>
</dbReference>
<dbReference type="Pfam" id="PF13976">
    <property type="entry name" value="gag_pre-integrs"/>
    <property type="match status" value="1"/>
</dbReference>
<evidence type="ECO:0000256" key="2">
    <source>
        <dbReference type="SAM" id="SignalP"/>
    </source>
</evidence>